<accession>A0A919YQ61</accession>
<proteinExistence type="predicted"/>
<evidence type="ECO:0000259" key="4">
    <source>
        <dbReference type="PROSITE" id="PS51677"/>
    </source>
</evidence>
<dbReference type="PANTHER" id="PTHR34216">
    <property type="match status" value="1"/>
</dbReference>
<dbReference type="Pfam" id="PF01522">
    <property type="entry name" value="Polysacc_deac_1"/>
    <property type="match status" value="1"/>
</dbReference>
<feature type="signal peptide" evidence="3">
    <location>
        <begin position="1"/>
        <end position="21"/>
    </location>
</feature>
<dbReference type="PROSITE" id="PS51677">
    <property type="entry name" value="NODB"/>
    <property type="match status" value="1"/>
</dbReference>
<dbReference type="GO" id="GO:0016810">
    <property type="term" value="F:hydrolase activity, acting on carbon-nitrogen (but not peptide) bonds"/>
    <property type="evidence" value="ECO:0007669"/>
    <property type="project" value="InterPro"/>
</dbReference>
<organism evidence="5 6">
    <name type="scientific">Paenibacillus montaniterrae</name>
    <dbReference type="NCBI Taxonomy" id="429341"/>
    <lineage>
        <taxon>Bacteria</taxon>
        <taxon>Bacillati</taxon>
        <taxon>Bacillota</taxon>
        <taxon>Bacilli</taxon>
        <taxon>Bacillales</taxon>
        <taxon>Paenibacillaceae</taxon>
        <taxon>Paenibacillus</taxon>
    </lineage>
</organism>
<dbReference type="InterPro" id="IPR002509">
    <property type="entry name" value="NODB_dom"/>
</dbReference>
<dbReference type="EMBL" id="BOSE01000003">
    <property type="protein sequence ID" value="GIP16291.1"/>
    <property type="molecule type" value="Genomic_DNA"/>
</dbReference>
<sequence>MKRRILLLCLALLLCTSVVNEASAKSTGKKVYYSNKVIVLMYHHIDAEESGATISPARFGTHMKLLHERGYNVITIEQFYDFMLNKGKVPDNAVVITFDDGYDSYRKYAVPIMDKYNMVGTHFIIGQSSDLLNTNTEHLTWDAMKKLKEEGHSFYSHTYNLHHYADLNKNGSKTGPMLTNRLYVKELGRVETAAEYKKRITDDLTKMEQRLKEELDNEYGIIAFPYGAYNDTVKQVLKQLDVRLFVTIKPGINKPGTDIVYRLNAGTPKMTANKFVDLLRKYHD</sequence>
<comment type="caution">
    <text evidence="5">The sequence shown here is derived from an EMBL/GenBank/DDBJ whole genome shotgun (WGS) entry which is preliminary data.</text>
</comment>
<dbReference type="GO" id="GO:0005975">
    <property type="term" value="P:carbohydrate metabolic process"/>
    <property type="evidence" value="ECO:0007669"/>
    <property type="project" value="InterPro"/>
</dbReference>
<evidence type="ECO:0000313" key="6">
    <source>
        <dbReference type="Proteomes" id="UP000683139"/>
    </source>
</evidence>
<dbReference type="RefSeq" id="WP_246563383.1">
    <property type="nucleotide sequence ID" value="NZ_BOSE01000003.1"/>
</dbReference>
<dbReference type="InterPro" id="IPR051398">
    <property type="entry name" value="Polysacch_Deacetylase"/>
</dbReference>
<dbReference type="GO" id="GO:0005576">
    <property type="term" value="C:extracellular region"/>
    <property type="evidence" value="ECO:0007669"/>
    <property type="project" value="UniProtKB-SubCell"/>
</dbReference>
<protein>
    <recommendedName>
        <fullName evidence="4">NodB homology domain-containing protein</fullName>
    </recommendedName>
</protein>
<dbReference type="Gene3D" id="3.20.20.370">
    <property type="entry name" value="Glycoside hydrolase/deacetylase"/>
    <property type="match status" value="1"/>
</dbReference>
<evidence type="ECO:0000313" key="5">
    <source>
        <dbReference type="EMBL" id="GIP16291.1"/>
    </source>
</evidence>
<gene>
    <name evidence="5" type="ORF">J40TS1_19330</name>
</gene>
<dbReference type="CDD" id="cd10918">
    <property type="entry name" value="CE4_NodB_like_5s_6s"/>
    <property type="match status" value="1"/>
</dbReference>
<feature type="chain" id="PRO_5039190952" description="NodB homology domain-containing protein" evidence="3">
    <location>
        <begin position="22"/>
        <end position="284"/>
    </location>
</feature>
<dbReference type="Proteomes" id="UP000683139">
    <property type="component" value="Unassembled WGS sequence"/>
</dbReference>
<name>A0A919YQ61_9BACL</name>
<dbReference type="PANTHER" id="PTHR34216:SF3">
    <property type="entry name" value="POLY-BETA-1,6-N-ACETYL-D-GLUCOSAMINE N-DEACETYLASE"/>
    <property type="match status" value="1"/>
</dbReference>
<keyword evidence="6" id="KW-1185">Reference proteome</keyword>
<reference evidence="5" key="1">
    <citation type="submission" date="2021-03" db="EMBL/GenBank/DDBJ databases">
        <title>Antimicrobial resistance genes in bacteria isolated from Japanese honey, and their potential for conferring macrolide and lincosamide resistance in the American foulbrood pathogen Paenibacillus larvae.</title>
        <authorList>
            <person name="Okamoto M."/>
            <person name="Kumagai M."/>
            <person name="Kanamori H."/>
            <person name="Takamatsu D."/>
        </authorList>
    </citation>
    <scope>NUCLEOTIDE SEQUENCE</scope>
    <source>
        <strain evidence="5">J40TS1</strain>
    </source>
</reference>
<dbReference type="InterPro" id="IPR011330">
    <property type="entry name" value="Glyco_hydro/deAcase_b/a-brl"/>
</dbReference>
<evidence type="ECO:0000256" key="1">
    <source>
        <dbReference type="ARBA" id="ARBA00004613"/>
    </source>
</evidence>
<evidence type="ECO:0000256" key="2">
    <source>
        <dbReference type="ARBA" id="ARBA00022729"/>
    </source>
</evidence>
<comment type="subcellular location">
    <subcellularLocation>
        <location evidence="1">Secreted</location>
    </subcellularLocation>
</comment>
<dbReference type="AlphaFoldDB" id="A0A919YQ61"/>
<keyword evidence="2 3" id="KW-0732">Signal</keyword>
<feature type="domain" description="NodB homology" evidence="4">
    <location>
        <begin position="92"/>
        <end position="284"/>
    </location>
</feature>
<dbReference type="SUPFAM" id="SSF88713">
    <property type="entry name" value="Glycoside hydrolase/deacetylase"/>
    <property type="match status" value="1"/>
</dbReference>
<evidence type="ECO:0000256" key="3">
    <source>
        <dbReference type="SAM" id="SignalP"/>
    </source>
</evidence>